<evidence type="ECO:0000256" key="1">
    <source>
        <dbReference type="SAM" id="SignalP"/>
    </source>
</evidence>
<dbReference type="OrthoDB" id="9788733at2"/>
<dbReference type="SUPFAM" id="SSF56935">
    <property type="entry name" value="Porins"/>
    <property type="match status" value="1"/>
</dbReference>
<dbReference type="RefSeq" id="WP_134080534.1">
    <property type="nucleotide sequence ID" value="NZ_SOQX01000001.1"/>
</dbReference>
<dbReference type="EMBL" id="SOQX01000001">
    <property type="protein sequence ID" value="TDY03970.1"/>
    <property type="molecule type" value="Genomic_DNA"/>
</dbReference>
<comment type="caution">
    <text evidence="2">The sequence shown here is derived from an EMBL/GenBank/DDBJ whole genome shotgun (WGS) entry which is preliminary data.</text>
</comment>
<organism evidence="2 3">
    <name type="scientific">Thiohalophilus thiocyanatoxydans</name>
    <dbReference type="NCBI Taxonomy" id="381308"/>
    <lineage>
        <taxon>Bacteria</taxon>
        <taxon>Pseudomonadati</taxon>
        <taxon>Pseudomonadota</taxon>
        <taxon>Gammaproteobacteria</taxon>
        <taxon>Thiohalomonadales</taxon>
        <taxon>Thiohalophilaceae</taxon>
        <taxon>Thiohalophilus</taxon>
    </lineage>
</organism>
<evidence type="ECO:0000313" key="2">
    <source>
        <dbReference type="EMBL" id="TDY03970.1"/>
    </source>
</evidence>
<name>A0A4R8IWT3_9GAMM</name>
<feature type="signal peptide" evidence="1">
    <location>
        <begin position="1"/>
        <end position="23"/>
    </location>
</feature>
<dbReference type="Gene3D" id="2.40.160.10">
    <property type="entry name" value="Porin"/>
    <property type="match status" value="1"/>
</dbReference>
<protein>
    <recommendedName>
        <fullName evidence="4">Zinc-regulated TonB-dependent outer membrane receptor</fullName>
    </recommendedName>
</protein>
<dbReference type="AlphaFoldDB" id="A0A4R8IWT3"/>
<evidence type="ECO:0000313" key="3">
    <source>
        <dbReference type="Proteomes" id="UP000294914"/>
    </source>
</evidence>
<keyword evidence="1" id="KW-0732">Signal</keyword>
<gene>
    <name evidence="2" type="ORF">EDC23_0341</name>
</gene>
<sequence>MFRTTVLLLSLAGLSAMPGFLYAQGMGKIAGNEFNPAVSLILEGRYTDLDNSELELPGFQPGGEAGLPEKGFSMGHNELVISANVDDKFYGQLTAPILYENNETTIELEEAFMETLGLGHGATVRGGKFYSGIGYLNAVHDHAHDFADRPLVYDALVGGHLNDTGVQLRWVAPTAWYLNLGAEVTTGSEFPGGENEDNNNGMALFAKTGGDISVSASWQLGVSYYSTEFASREAGGHAHGGETAEADNELLDGEVDMAGIDFVYKWAPNGNSRQTNFKFQAEYFVRDEDGHSEFTEGSDSATADYTGEQTGFYMQGVYQFMPAWRVGLRYDRLEADNTITNFSGTNIDQEEYLEESGLGSEAKDPERYSVMVDYSPSHFSLLRLQYSELDNGREKNDMLMLQYIMSLGAHGAHRY</sequence>
<keyword evidence="3" id="KW-1185">Reference proteome</keyword>
<reference evidence="2 3" key="1">
    <citation type="submission" date="2019-03" db="EMBL/GenBank/DDBJ databases">
        <title>Genomic Encyclopedia of Type Strains, Phase IV (KMG-IV): sequencing the most valuable type-strain genomes for metagenomic binning, comparative biology and taxonomic classification.</title>
        <authorList>
            <person name="Goeker M."/>
        </authorList>
    </citation>
    <scope>NUCLEOTIDE SEQUENCE [LARGE SCALE GENOMIC DNA]</scope>
    <source>
        <strain evidence="2 3">DSM 16326</strain>
    </source>
</reference>
<feature type="chain" id="PRO_5020479354" description="Zinc-regulated TonB-dependent outer membrane receptor" evidence="1">
    <location>
        <begin position="24"/>
        <end position="415"/>
    </location>
</feature>
<proteinExistence type="predicted"/>
<dbReference type="Proteomes" id="UP000294914">
    <property type="component" value="Unassembled WGS sequence"/>
</dbReference>
<evidence type="ECO:0008006" key="4">
    <source>
        <dbReference type="Google" id="ProtNLM"/>
    </source>
</evidence>
<dbReference type="InterPro" id="IPR023614">
    <property type="entry name" value="Porin_dom_sf"/>
</dbReference>
<accession>A0A4R8IWT3</accession>